<accession>A0A914MT18</accession>
<protein>
    <submittedName>
        <fullName evidence="3">Uncharacterized protein</fullName>
    </submittedName>
</protein>
<keyword evidence="1" id="KW-0732">Signal</keyword>
<dbReference type="Proteomes" id="UP000887563">
    <property type="component" value="Unplaced"/>
</dbReference>
<evidence type="ECO:0000313" key="3">
    <source>
        <dbReference type="WBParaSite" id="Minc3s02613g30882"/>
    </source>
</evidence>
<name>A0A914MT18_MELIC</name>
<feature type="chain" id="PRO_5037148217" evidence="1">
    <location>
        <begin position="20"/>
        <end position="246"/>
    </location>
</feature>
<organism evidence="2 3">
    <name type="scientific">Meloidogyne incognita</name>
    <name type="common">Southern root-knot nematode worm</name>
    <name type="synonym">Oxyuris incognita</name>
    <dbReference type="NCBI Taxonomy" id="6306"/>
    <lineage>
        <taxon>Eukaryota</taxon>
        <taxon>Metazoa</taxon>
        <taxon>Ecdysozoa</taxon>
        <taxon>Nematoda</taxon>
        <taxon>Chromadorea</taxon>
        <taxon>Rhabditida</taxon>
        <taxon>Tylenchina</taxon>
        <taxon>Tylenchomorpha</taxon>
        <taxon>Tylenchoidea</taxon>
        <taxon>Meloidogynidae</taxon>
        <taxon>Meloidogyninae</taxon>
        <taxon>Meloidogyne</taxon>
        <taxon>Meloidogyne incognita group</taxon>
    </lineage>
</organism>
<feature type="signal peptide" evidence="1">
    <location>
        <begin position="1"/>
        <end position="19"/>
    </location>
</feature>
<keyword evidence="2" id="KW-1185">Reference proteome</keyword>
<dbReference type="WBParaSite" id="Minc3s02613g30882">
    <property type="protein sequence ID" value="Minc3s02613g30882"/>
    <property type="gene ID" value="Minc3s02613g30882"/>
</dbReference>
<dbReference type="AlphaFoldDB" id="A0A914MT18"/>
<evidence type="ECO:0000256" key="1">
    <source>
        <dbReference type="SAM" id="SignalP"/>
    </source>
</evidence>
<sequence length="246" mass="28881">MIFIHLSVLILLASSLVDPSEKNTKKSVKFADDVGRKLEIYDKQEVVNVNANSILKVKTKKDKFKISRNKFDEFNELNEKAKKINKSKEFSTFALTLFGILNSEKTEMLSTNLENIREFNKEILALISNVEHFQILEDTLFDEIDKIYKKNLSKFRLTKFEKLNEYLVSLEQFKFKTILEKLEMCSSKSKVSEIFGNNQKLVKYIEKQCNELIEYLKGFDIEYSTEKKKKLLRIKLKVFSKNGKSR</sequence>
<proteinExistence type="predicted"/>
<evidence type="ECO:0000313" key="2">
    <source>
        <dbReference type="Proteomes" id="UP000887563"/>
    </source>
</evidence>
<reference evidence="3" key="1">
    <citation type="submission" date="2022-11" db="UniProtKB">
        <authorList>
            <consortium name="WormBaseParasite"/>
        </authorList>
    </citation>
    <scope>IDENTIFICATION</scope>
</reference>